<dbReference type="AlphaFoldDB" id="A0AAF1A3S1"/>
<proteinExistence type="predicted"/>
<dbReference type="PANTHER" id="PTHR33180:SF31">
    <property type="entry name" value="POLYPROTEIN PROTEIN"/>
    <property type="match status" value="1"/>
</dbReference>
<feature type="non-terminal residue" evidence="3">
    <location>
        <position position="318"/>
    </location>
</feature>
<organism evidence="3 4">
    <name type="scientific">Solanum verrucosum</name>
    <dbReference type="NCBI Taxonomy" id="315347"/>
    <lineage>
        <taxon>Eukaryota</taxon>
        <taxon>Viridiplantae</taxon>
        <taxon>Streptophyta</taxon>
        <taxon>Embryophyta</taxon>
        <taxon>Tracheophyta</taxon>
        <taxon>Spermatophyta</taxon>
        <taxon>Magnoliopsida</taxon>
        <taxon>eudicotyledons</taxon>
        <taxon>Gunneridae</taxon>
        <taxon>Pentapetalae</taxon>
        <taxon>asterids</taxon>
        <taxon>lamiids</taxon>
        <taxon>Solanales</taxon>
        <taxon>Solanaceae</taxon>
        <taxon>Solanoideae</taxon>
        <taxon>Solaneae</taxon>
        <taxon>Solanum</taxon>
    </lineage>
</organism>
<gene>
    <name evidence="3" type="ORF">MTR67_052744</name>
</gene>
<feature type="compositionally biased region" description="Pro residues" evidence="1">
    <location>
        <begin position="91"/>
        <end position="101"/>
    </location>
</feature>
<dbReference type="Proteomes" id="UP001234989">
    <property type="component" value="Chromosome 12"/>
</dbReference>
<reference evidence="3" key="1">
    <citation type="submission" date="2023-08" db="EMBL/GenBank/DDBJ databases">
        <title>A de novo genome assembly of Solanum verrucosum Schlechtendal, a Mexican diploid species geographically isolated from the other diploid A-genome species in potato relatives.</title>
        <authorList>
            <person name="Hosaka K."/>
        </authorList>
    </citation>
    <scope>NUCLEOTIDE SEQUENCE</scope>
    <source>
        <tissue evidence="3">Young leaves</tissue>
    </source>
</reference>
<feature type="region of interest" description="Disordered" evidence="1">
    <location>
        <begin position="82"/>
        <end position="102"/>
    </location>
</feature>
<accession>A0AAF1A3S1</accession>
<dbReference type="EMBL" id="CP133623">
    <property type="protein sequence ID" value="WMV59359.1"/>
    <property type="molecule type" value="Genomic_DNA"/>
</dbReference>
<keyword evidence="2" id="KW-0472">Membrane</keyword>
<keyword evidence="4" id="KW-1185">Reference proteome</keyword>
<feature type="transmembrane region" description="Helical" evidence="2">
    <location>
        <begin position="215"/>
        <end position="243"/>
    </location>
</feature>
<protein>
    <submittedName>
        <fullName evidence="3">Uncharacterized protein</fullName>
    </submittedName>
</protein>
<sequence length="318" mass="34321">MARPKVVGRNQPPQIRDRGIVINDEVVVFGPCEGHSEGNSSANVSELEDDQLLHARRAELCSKSMNDLSRILVPPTTPFPPPSPTQTVVKAPPPVQAPPPQSLNRLKAGGSRTILEEKRLSTNGVVNCVSVVAKTDVEVTPTSSTNFRHIEVEYMRDRADRRRAAPVDMSPIADVDMLLTEAILPPQASEPTGTSNPFTSTTPSSTAALPPITSVLLYSVPLLLLLLTVVPGMIEWVLATALAPIRAVMRENIDLIEGHMLALDALTLKVESCEQGRGDSSIVTTLKGDVVGLCKDFYELKSTNLLILFGTVEIPNIL</sequence>
<keyword evidence="2" id="KW-0812">Transmembrane</keyword>
<name>A0AAF1A3S1_SOLVR</name>
<evidence type="ECO:0000313" key="4">
    <source>
        <dbReference type="Proteomes" id="UP001234989"/>
    </source>
</evidence>
<evidence type="ECO:0000256" key="1">
    <source>
        <dbReference type="SAM" id="MobiDB-lite"/>
    </source>
</evidence>
<dbReference type="PANTHER" id="PTHR33180">
    <property type="entry name" value="PHOTOSYSTEM II CP43 REACTION CENTER PROTEIN"/>
    <property type="match status" value="1"/>
</dbReference>
<evidence type="ECO:0000313" key="3">
    <source>
        <dbReference type="EMBL" id="WMV59359.1"/>
    </source>
</evidence>
<keyword evidence="2" id="KW-1133">Transmembrane helix</keyword>
<evidence type="ECO:0000256" key="2">
    <source>
        <dbReference type="SAM" id="Phobius"/>
    </source>
</evidence>